<gene>
    <name evidence="1" type="ORF">HGB38_16340</name>
</gene>
<dbReference type="InterPro" id="IPR009057">
    <property type="entry name" value="Homeodomain-like_sf"/>
</dbReference>
<dbReference type="RefSeq" id="WP_168434134.1">
    <property type="nucleotide sequence ID" value="NZ_JAAXOS010000007.1"/>
</dbReference>
<accession>A0A7X6L4S5</accession>
<proteinExistence type="predicted"/>
<evidence type="ECO:0000313" key="1">
    <source>
        <dbReference type="EMBL" id="NKY27783.1"/>
    </source>
</evidence>
<dbReference type="Pfam" id="PF13551">
    <property type="entry name" value="HTH_29"/>
    <property type="match status" value="1"/>
</dbReference>
<sequence>MLTEEERATLQRWARRSKTAQAVAFRARIVLACAEGVSNKQVAAVLRTREQTVARWRGRFVRNRLQGLRLLRKTGAISSLDNS</sequence>
<comment type="caution">
    <text evidence="1">The sequence shown here is derived from an EMBL/GenBank/DDBJ whole genome shotgun (WGS) entry which is preliminary data.</text>
</comment>
<keyword evidence="2" id="KW-1185">Reference proteome</keyword>
<dbReference type="EMBL" id="JAAXOS010000007">
    <property type="protein sequence ID" value="NKY27783.1"/>
    <property type="molecule type" value="Genomic_DNA"/>
</dbReference>
<protein>
    <submittedName>
        <fullName evidence="1">Helix-turn-helix domain-containing protein</fullName>
    </submittedName>
</protein>
<evidence type="ECO:0000313" key="2">
    <source>
        <dbReference type="Proteomes" id="UP000540698"/>
    </source>
</evidence>
<name>A0A7X6L4S5_9NOCA</name>
<dbReference type="Proteomes" id="UP000540698">
    <property type="component" value="Unassembled WGS sequence"/>
</dbReference>
<dbReference type="SUPFAM" id="SSF46689">
    <property type="entry name" value="Homeodomain-like"/>
    <property type="match status" value="1"/>
</dbReference>
<organism evidence="1 2">
    <name type="scientific">Nocardia gamkensis</name>
    <dbReference type="NCBI Taxonomy" id="352869"/>
    <lineage>
        <taxon>Bacteria</taxon>
        <taxon>Bacillati</taxon>
        <taxon>Actinomycetota</taxon>
        <taxon>Actinomycetes</taxon>
        <taxon>Mycobacteriales</taxon>
        <taxon>Nocardiaceae</taxon>
        <taxon>Nocardia</taxon>
    </lineage>
</organism>
<dbReference type="AlphaFoldDB" id="A0A7X6L4S5"/>
<reference evidence="1 2" key="1">
    <citation type="submission" date="2020-04" db="EMBL/GenBank/DDBJ databases">
        <title>MicrobeNet Type strains.</title>
        <authorList>
            <person name="Nicholson A.C."/>
        </authorList>
    </citation>
    <scope>NUCLEOTIDE SEQUENCE [LARGE SCALE GENOMIC DNA]</scope>
    <source>
        <strain evidence="1 2">DSM 44956</strain>
    </source>
</reference>